<sequence length="238" mass="26423">MKKITIFILTLIFGFGLTACSKNAPADLSLEFFNALHHTFQADSAHVEFNIVMNEDDPSEILANLYFDQKNQLALAATSSLKAGGRTQDNFLDFYIKDGKTYLNSMGVKTQSVIEKIGLKTDSKLTNLDPFLDMTDEELKQVFTSGKKEGDTYSFDINKGELAKLLDAYGSVDVDHATLEAKINDGVVTDLRIDADLAQKIDEHALDTSIAITIRVSDYDKLSSIPFPDDLDTYKIDE</sequence>
<evidence type="ECO:0000313" key="2">
    <source>
        <dbReference type="Proteomes" id="UP000308836"/>
    </source>
</evidence>
<dbReference type="Proteomes" id="UP000308836">
    <property type="component" value="Unassembled WGS sequence"/>
</dbReference>
<proteinExistence type="predicted"/>
<name>A0AC61R4Z5_9FIRM</name>
<keyword evidence="2" id="KW-1185">Reference proteome</keyword>
<gene>
    <name evidence="1" type="ORF">E5336_10265</name>
</gene>
<dbReference type="EMBL" id="SRYG01000023">
    <property type="protein sequence ID" value="TGY65078.1"/>
    <property type="molecule type" value="Genomic_DNA"/>
</dbReference>
<protein>
    <submittedName>
        <fullName evidence="1">Uncharacterized protein</fullName>
    </submittedName>
</protein>
<comment type="caution">
    <text evidence="1">The sequence shown here is derived from an EMBL/GenBank/DDBJ whole genome shotgun (WGS) entry which is preliminary data.</text>
</comment>
<accession>A0AC61R4Z5</accession>
<evidence type="ECO:0000313" key="1">
    <source>
        <dbReference type="EMBL" id="TGY65078.1"/>
    </source>
</evidence>
<reference evidence="1" key="1">
    <citation type="submission" date="2019-04" db="EMBL/GenBank/DDBJ databases">
        <title>Microbes associate with the intestines of laboratory mice.</title>
        <authorList>
            <person name="Navarre W."/>
            <person name="Wong E."/>
            <person name="Huang K."/>
            <person name="Tropini C."/>
            <person name="Ng K."/>
            <person name="Yu B."/>
        </authorList>
    </citation>
    <scope>NUCLEOTIDE SEQUENCE</scope>
    <source>
        <strain evidence="1">NM09_H32</strain>
    </source>
</reference>
<organism evidence="1 2">
    <name type="scientific">Dubosiella muris</name>
    <dbReference type="NCBI Taxonomy" id="3038133"/>
    <lineage>
        <taxon>Bacteria</taxon>
        <taxon>Bacillati</taxon>
        <taxon>Bacillota</taxon>
        <taxon>Erysipelotrichia</taxon>
        <taxon>Erysipelotrichales</taxon>
        <taxon>Erysipelotrichaceae</taxon>
        <taxon>Dubosiella</taxon>
    </lineage>
</organism>